<accession>A0A8T2IXB6</accession>
<dbReference type="EMBL" id="JAACNH010000008">
    <property type="protein sequence ID" value="KAG8435724.1"/>
    <property type="molecule type" value="Genomic_DNA"/>
</dbReference>
<evidence type="ECO:0000313" key="2">
    <source>
        <dbReference type="Proteomes" id="UP000812440"/>
    </source>
</evidence>
<reference evidence="1" key="1">
    <citation type="thesis" date="2020" institute="ProQuest LLC" country="789 East Eisenhower Parkway, Ann Arbor, MI, USA">
        <title>Comparative Genomics and Chromosome Evolution.</title>
        <authorList>
            <person name="Mudd A.B."/>
        </authorList>
    </citation>
    <scope>NUCLEOTIDE SEQUENCE</scope>
    <source>
        <strain evidence="1">Female2</strain>
        <tissue evidence="1">Blood</tissue>
    </source>
</reference>
<gene>
    <name evidence="1" type="ORF">GDO86_013606</name>
</gene>
<dbReference type="Proteomes" id="UP000812440">
    <property type="component" value="Chromosome 7"/>
</dbReference>
<comment type="caution">
    <text evidence="1">The sequence shown here is derived from an EMBL/GenBank/DDBJ whole genome shotgun (WGS) entry which is preliminary data.</text>
</comment>
<keyword evidence="2" id="KW-1185">Reference proteome</keyword>
<protein>
    <submittedName>
        <fullName evidence="1">Uncharacterized protein</fullName>
    </submittedName>
</protein>
<organism evidence="1 2">
    <name type="scientific">Hymenochirus boettgeri</name>
    <name type="common">Congo dwarf clawed frog</name>
    <dbReference type="NCBI Taxonomy" id="247094"/>
    <lineage>
        <taxon>Eukaryota</taxon>
        <taxon>Metazoa</taxon>
        <taxon>Chordata</taxon>
        <taxon>Craniata</taxon>
        <taxon>Vertebrata</taxon>
        <taxon>Euteleostomi</taxon>
        <taxon>Amphibia</taxon>
        <taxon>Batrachia</taxon>
        <taxon>Anura</taxon>
        <taxon>Pipoidea</taxon>
        <taxon>Pipidae</taxon>
        <taxon>Pipinae</taxon>
        <taxon>Hymenochirus</taxon>
    </lineage>
</organism>
<dbReference type="AlphaFoldDB" id="A0A8T2IXB6"/>
<name>A0A8T2IXB6_9PIPI</name>
<proteinExistence type="predicted"/>
<evidence type="ECO:0000313" key="1">
    <source>
        <dbReference type="EMBL" id="KAG8435724.1"/>
    </source>
</evidence>
<sequence length="78" mass="8857">MRRSAEESLARFLCQKEEAVTVEGGIARRWKQRQKKEMVTEDSGGERKTWQLSHVTPFSHPVDPAHYQGHLLPAPTSG</sequence>